<dbReference type="GO" id="GO:0016192">
    <property type="term" value="P:vesicle-mediated transport"/>
    <property type="evidence" value="ECO:0007669"/>
    <property type="project" value="UniProtKB-KW"/>
</dbReference>
<dbReference type="AlphaFoldDB" id="A0AAV8RS10"/>
<dbReference type="EMBL" id="JAQQAF010000001">
    <property type="protein sequence ID" value="KAJ8510851.1"/>
    <property type="molecule type" value="Genomic_DNA"/>
</dbReference>
<evidence type="ECO:0000256" key="4">
    <source>
        <dbReference type="ARBA" id="ARBA00022448"/>
    </source>
</evidence>
<dbReference type="GO" id="GO:0005525">
    <property type="term" value="F:GTP binding"/>
    <property type="evidence" value="ECO:0007669"/>
    <property type="project" value="UniProtKB-KW"/>
</dbReference>
<comment type="caution">
    <text evidence="14">The sequence shown here is derived from an EMBL/GenBank/DDBJ whole genome shotgun (WGS) entry which is preliminary data.</text>
</comment>
<evidence type="ECO:0000256" key="5">
    <source>
        <dbReference type="ARBA" id="ARBA00022741"/>
    </source>
</evidence>
<dbReference type="InterPro" id="IPR027417">
    <property type="entry name" value="P-loop_NTPase"/>
</dbReference>
<feature type="binding site" evidence="11">
    <location>
        <position position="111"/>
    </location>
    <ligand>
        <name>GTP</name>
        <dbReference type="ChEBI" id="CHEBI:37565"/>
    </ligand>
</feature>
<dbReference type="InterPro" id="IPR006687">
    <property type="entry name" value="Small_GTPase_SAR1"/>
</dbReference>
<keyword evidence="6" id="KW-0256">Endoplasmic reticulum</keyword>
<dbReference type="GO" id="GO:0005794">
    <property type="term" value="C:Golgi apparatus"/>
    <property type="evidence" value="ECO:0007669"/>
    <property type="project" value="UniProtKB-SubCell"/>
</dbReference>
<evidence type="ECO:0000256" key="1">
    <source>
        <dbReference type="ARBA" id="ARBA00004240"/>
    </source>
</evidence>
<keyword evidence="9" id="KW-0333">Golgi apparatus</keyword>
<dbReference type="GO" id="GO:0003924">
    <property type="term" value="F:GTPase activity"/>
    <property type="evidence" value="ECO:0007669"/>
    <property type="project" value="InterPro"/>
</dbReference>
<evidence type="ECO:0000256" key="10">
    <source>
        <dbReference type="ARBA" id="ARBA00023134"/>
    </source>
</evidence>
<name>A0AAV8RS10_ENSVE</name>
<dbReference type="GO" id="GO:0006886">
    <property type="term" value="P:intracellular protein transport"/>
    <property type="evidence" value="ECO:0007669"/>
    <property type="project" value="InterPro"/>
</dbReference>
<feature type="binding site" evidence="11">
    <location>
        <position position="156"/>
    </location>
    <ligand>
        <name>GTP</name>
        <dbReference type="ChEBI" id="CHEBI:37565"/>
    </ligand>
</feature>
<dbReference type="Proteomes" id="UP001222027">
    <property type="component" value="Unassembled WGS sequence"/>
</dbReference>
<keyword evidence="13" id="KW-0472">Membrane</keyword>
<dbReference type="GO" id="GO:0005783">
    <property type="term" value="C:endoplasmic reticulum"/>
    <property type="evidence" value="ECO:0007669"/>
    <property type="project" value="UniProtKB-SubCell"/>
</dbReference>
<proteinExistence type="inferred from homology"/>
<gene>
    <name evidence="14" type="ORF">OPV22_001285</name>
</gene>
<keyword evidence="5 11" id="KW-0547">Nucleotide-binding</keyword>
<evidence type="ECO:0000256" key="9">
    <source>
        <dbReference type="ARBA" id="ARBA00023034"/>
    </source>
</evidence>
<keyword evidence="10" id="KW-0342">GTP-binding</keyword>
<evidence type="ECO:0000256" key="13">
    <source>
        <dbReference type="SAM" id="Phobius"/>
    </source>
</evidence>
<evidence type="ECO:0000256" key="3">
    <source>
        <dbReference type="ARBA" id="ARBA00007507"/>
    </source>
</evidence>
<evidence type="ECO:0000256" key="2">
    <source>
        <dbReference type="ARBA" id="ARBA00004555"/>
    </source>
</evidence>
<keyword evidence="7" id="KW-0931">ER-Golgi transport</keyword>
<dbReference type="Pfam" id="PF00025">
    <property type="entry name" value="Arf"/>
    <property type="match status" value="1"/>
</dbReference>
<keyword evidence="13" id="KW-1133">Transmembrane helix</keyword>
<feature type="binding site" evidence="11">
    <location>
        <position position="40"/>
    </location>
    <ligand>
        <name>GTP</name>
        <dbReference type="ChEBI" id="CHEBI:37565"/>
    </ligand>
</feature>
<organism evidence="14 15">
    <name type="scientific">Ensete ventricosum</name>
    <name type="common">Abyssinian banana</name>
    <name type="synonym">Musa ensete</name>
    <dbReference type="NCBI Taxonomy" id="4639"/>
    <lineage>
        <taxon>Eukaryota</taxon>
        <taxon>Viridiplantae</taxon>
        <taxon>Streptophyta</taxon>
        <taxon>Embryophyta</taxon>
        <taxon>Tracheophyta</taxon>
        <taxon>Spermatophyta</taxon>
        <taxon>Magnoliopsida</taxon>
        <taxon>Liliopsida</taxon>
        <taxon>Zingiberales</taxon>
        <taxon>Musaceae</taxon>
        <taxon>Ensete</taxon>
    </lineage>
</organism>
<protein>
    <recommendedName>
        <fullName evidence="16">OBG-type G domain-containing protein</fullName>
    </recommendedName>
</protein>
<dbReference type="SMART" id="SM00178">
    <property type="entry name" value="SAR"/>
    <property type="match status" value="1"/>
</dbReference>
<evidence type="ECO:0000256" key="11">
    <source>
        <dbReference type="PIRSR" id="PIRSR606687-2"/>
    </source>
</evidence>
<dbReference type="SUPFAM" id="SSF52540">
    <property type="entry name" value="P-loop containing nucleoside triphosphate hydrolases"/>
    <property type="match status" value="1"/>
</dbReference>
<comment type="subcellular location">
    <subcellularLocation>
        <location evidence="1">Endoplasmic reticulum</location>
    </subcellularLocation>
    <subcellularLocation>
        <location evidence="2">Golgi apparatus</location>
    </subcellularLocation>
</comment>
<keyword evidence="8" id="KW-0653">Protein transport</keyword>
<evidence type="ECO:0000313" key="14">
    <source>
        <dbReference type="EMBL" id="KAJ8510851.1"/>
    </source>
</evidence>
<feature type="binding site" evidence="11">
    <location>
        <position position="43"/>
    </location>
    <ligand>
        <name>GTP</name>
        <dbReference type="ChEBI" id="CHEBI:37565"/>
    </ligand>
</feature>
<evidence type="ECO:0008006" key="16">
    <source>
        <dbReference type="Google" id="ProtNLM"/>
    </source>
</evidence>
<feature type="region of interest" description="Disordered" evidence="12">
    <location>
        <begin position="1"/>
        <end position="24"/>
    </location>
</feature>
<reference evidence="14 15" key="1">
    <citation type="submission" date="2022-12" db="EMBL/GenBank/DDBJ databases">
        <title>Chromosome-scale assembly of the Ensete ventricosum genome.</title>
        <authorList>
            <person name="Dussert Y."/>
            <person name="Stocks J."/>
            <person name="Wendawek A."/>
            <person name="Woldeyes F."/>
            <person name="Nichols R.A."/>
            <person name="Borrell J.S."/>
        </authorList>
    </citation>
    <scope>NUCLEOTIDE SEQUENCE [LARGE SCALE GENOMIC DNA]</scope>
    <source>
        <strain evidence="15">cv. Maze</strain>
        <tissue evidence="14">Seeds</tissue>
    </source>
</reference>
<evidence type="ECO:0000256" key="12">
    <source>
        <dbReference type="SAM" id="MobiDB-lite"/>
    </source>
</evidence>
<keyword evidence="15" id="KW-1185">Reference proteome</keyword>
<sequence length="161" mass="18338">MRARSRGDSTDPAGYDGSLLRRPRRRRRRRSCSWGSIMPGMITLLHMLMDERLAHHQPTSEELSIGKIQLNCQADAVFHLVDVHDKERKELNVLLSHEALANSPFLLLRNKIDIPSAESEEELCFPSRPEQVHIWKGKGQPCGFQCTPLGVFMFSVMSKNS</sequence>
<feature type="binding site" evidence="11">
    <location>
        <position position="110"/>
    </location>
    <ligand>
        <name>GTP</name>
        <dbReference type="ChEBI" id="CHEBI:37565"/>
    </ligand>
</feature>
<evidence type="ECO:0000256" key="8">
    <source>
        <dbReference type="ARBA" id="ARBA00022927"/>
    </source>
</evidence>
<evidence type="ECO:0000313" key="15">
    <source>
        <dbReference type="Proteomes" id="UP001222027"/>
    </source>
</evidence>
<comment type="similarity">
    <text evidence="3">Belongs to the small GTPase superfamily. SAR1 family.</text>
</comment>
<dbReference type="InterPro" id="IPR006689">
    <property type="entry name" value="Small_GTPase_ARF/SAR"/>
</dbReference>
<dbReference type="PANTHER" id="PTHR45684">
    <property type="entry name" value="RE74312P"/>
    <property type="match status" value="1"/>
</dbReference>
<feature type="transmembrane region" description="Helical" evidence="13">
    <location>
        <begin position="31"/>
        <end position="49"/>
    </location>
</feature>
<keyword evidence="4" id="KW-0813">Transport</keyword>
<dbReference type="Gene3D" id="3.40.50.300">
    <property type="entry name" value="P-loop containing nucleotide triphosphate hydrolases"/>
    <property type="match status" value="1"/>
</dbReference>
<feature type="binding site" evidence="11">
    <location>
        <position position="113"/>
    </location>
    <ligand>
        <name>GTP</name>
        <dbReference type="ChEBI" id="CHEBI:37565"/>
    </ligand>
</feature>
<accession>A0AAV8RS10</accession>
<keyword evidence="13" id="KW-0812">Transmembrane</keyword>
<evidence type="ECO:0000256" key="6">
    <source>
        <dbReference type="ARBA" id="ARBA00022824"/>
    </source>
</evidence>
<evidence type="ECO:0000256" key="7">
    <source>
        <dbReference type="ARBA" id="ARBA00022892"/>
    </source>
</evidence>